<dbReference type="CDD" id="cd01647">
    <property type="entry name" value="RT_LTR"/>
    <property type="match status" value="1"/>
</dbReference>
<keyword evidence="3" id="KW-0540">Nuclease</keyword>
<dbReference type="SUPFAM" id="SSF50630">
    <property type="entry name" value="Acid proteases"/>
    <property type="match status" value="1"/>
</dbReference>
<evidence type="ECO:0000256" key="6">
    <source>
        <dbReference type="SAM" id="MobiDB-lite"/>
    </source>
</evidence>
<reference evidence="8" key="1">
    <citation type="submission" date="2021-02" db="EMBL/GenBank/DDBJ databases">
        <authorList>
            <person name="Nowell W R."/>
        </authorList>
    </citation>
    <scope>NUCLEOTIDE SEQUENCE</scope>
</reference>
<feature type="domain" description="Reverse transcriptase" evidence="7">
    <location>
        <begin position="628"/>
        <end position="807"/>
    </location>
</feature>
<evidence type="ECO:0000259" key="7">
    <source>
        <dbReference type="PROSITE" id="PS50878"/>
    </source>
</evidence>
<dbReference type="EMBL" id="CAJNXB010003152">
    <property type="protein sequence ID" value="CAF3298933.1"/>
    <property type="molecule type" value="Genomic_DNA"/>
</dbReference>
<dbReference type="Pfam" id="PF13975">
    <property type="entry name" value="gag-asp_proteas"/>
    <property type="match status" value="1"/>
</dbReference>
<feature type="compositionally biased region" description="Low complexity" evidence="6">
    <location>
        <begin position="1240"/>
        <end position="1256"/>
    </location>
</feature>
<sequence length="1406" mass="164546">MFDNNEHKFKTWSDFEIQFRTRYFSTTVTHTKFDKLKQRIQLPDEPVTSYIDDVINLCREIDTHMSDSIIIQHLMSGLNPDFRKEISRRESCMNTLSEFFKYAKIEQDLYDTFEKSRHLTLESKHSNFTYNHTTIPSLTAMIKQPKQHYQIMKRNDPIRHDTSMQRSMFKRNSGYSPESQSTFTSNKQIQMNLSQKPFYTKYSNDQSTFQHQFNNCKICGRQNHRTIDCFRKRTTGCFNCGQNHIIHVNNQPTETIVDTGSAISIIRLDFLKTVQHTNFIYRSRICHTANSTPLNIIGQVKLEVKIKFITTYVTAYVATNLITSILLGNDWINSNHVHLFGDQKQLTIPDQHGQLISIPYVEPSGINYPALLVHQITLPSHSQTLVDITCQVNNDHNIIFEPYARHISKFIFIPHTLLNINNNQAKVLLINAQNRQQTLSKNTRIGTISRDATYTIYATTQVPTTHHINSNEHYRSLSRNFKPQTTKAILHKKDNAENEQLNTICDNCNEHFLSGNDLQKHLRAEFYSDQIRKQILDSTKHIENPKHQLAIQDILWRNKILFDPTPSTINIPPQSAIKTRDHPPIYSKQYPASYKDQDIKFQETQKLLERGQIEESTSPWSSPIVLVKKKDKTMRFCIPWSSPIVLVKKKDKTMRFCIDYRRLNAITIKDAFPLPRINEIFDQLSDAVYYTKFDFKSGYFQVPLSKEDRPKTAFSTRDNHYQFTVLPQGITNGPATFQRVINHILGPARWQYALAYIDDIIIYSKTFEEHLSHLNDICTILKNARFRLNPDKCEIARTQTDYLGHNIKHGEIRPSPTNINGLLNTRLPQTPDEACKFVKAAEYYRKFIPKFSQIAEPLRKFVPTTRTQQKKGQKTIITLTNDEIKAFEQLKKILTTDLVLRIPNNRFPFKVQTDASDDGIGAVLLQIYPEGDRPIAYLSKKFTQAQLMLSNDEYRDIKWKLDNIPSTYTGKSRQNYSKSLRKKVKEHHYASTYQPFTPLPHTLHYINRTASEETLNQINQTVTTSLYFTLDTESIQIRQRKNKPVLIQIQALVSHHFSVIFIFEMCHLPREHTTTFNLIKNLITTIFNSSKPIYIWGERDELTPFVIYNLFSATQLSLTNFQNLQDKFKEQWQQQHPHITSTISSSDLTPECVCEKCIGKSSHELWSLEDAVSYELKEWLDKRSAMSYFNIGLDPQLSQLNLKEQQDRQKLTNYAANDCLSMQRLLIKMQIITIAPTTTTTNIHPSNINHENIEPISSDESEPEREPEEQQSQRTVTFNTPLSILEPKKHEQLSNEERKKIHNRTCTIKQRHRYYRHELTFRNIDRRFTIRKIKNILRQYDISFYAVNVSTSTTTNTKQLYVGIRDPSLIQEYDQRTRTLFSTHHYNKINSRQRRYYSSSHSNRRH</sequence>
<keyword evidence="2" id="KW-0548">Nucleotidyltransferase</keyword>
<evidence type="ECO:0000256" key="4">
    <source>
        <dbReference type="ARBA" id="ARBA00022759"/>
    </source>
</evidence>
<comment type="caution">
    <text evidence="8">The sequence shown here is derived from an EMBL/GenBank/DDBJ whole genome shotgun (WGS) entry which is preliminary data.</text>
</comment>
<dbReference type="InterPro" id="IPR005162">
    <property type="entry name" value="Retrotrans_gag_dom"/>
</dbReference>
<dbReference type="Gene3D" id="2.40.70.10">
    <property type="entry name" value="Acid Proteases"/>
    <property type="match status" value="1"/>
</dbReference>
<dbReference type="InterPro" id="IPR021109">
    <property type="entry name" value="Peptidase_aspartic_dom_sf"/>
</dbReference>
<evidence type="ECO:0000313" key="9">
    <source>
        <dbReference type="Proteomes" id="UP000663825"/>
    </source>
</evidence>
<dbReference type="GO" id="GO:0016779">
    <property type="term" value="F:nucleotidyltransferase activity"/>
    <property type="evidence" value="ECO:0007669"/>
    <property type="project" value="UniProtKB-KW"/>
</dbReference>
<dbReference type="InterPro" id="IPR043128">
    <property type="entry name" value="Rev_trsase/Diguanyl_cyclase"/>
</dbReference>
<dbReference type="InterPro" id="IPR050951">
    <property type="entry name" value="Retrovirus_Pol_polyprotein"/>
</dbReference>
<evidence type="ECO:0000256" key="2">
    <source>
        <dbReference type="ARBA" id="ARBA00022695"/>
    </source>
</evidence>
<accession>A0A817SRL4</accession>
<dbReference type="Pfam" id="PF00078">
    <property type="entry name" value="RVT_1"/>
    <property type="match status" value="1"/>
</dbReference>
<dbReference type="PANTHER" id="PTHR37984">
    <property type="entry name" value="PROTEIN CBG26694"/>
    <property type="match status" value="1"/>
</dbReference>
<dbReference type="Gene3D" id="3.10.10.10">
    <property type="entry name" value="HIV Type 1 Reverse Transcriptase, subunit A, domain 1"/>
    <property type="match status" value="2"/>
</dbReference>
<keyword evidence="5" id="KW-0511">Multifunctional enzyme</keyword>
<protein>
    <recommendedName>
        <fullName evidence="7">Reverse transcriptase domain-containing protein</fullName>
    </recommendedName>
</protein>
<gene>
    <name evidence="8" type="ORF">TIS948_LOCUS18169</name>
</gene>
<evidence type="ECO:0000256" key="5">
    <source>
        <dbReference type="ARBA" id="ARBA00023268"/>
    </source>
</evidence>
<dbReference type="InterPro" id="IPR000477">
    <property type="entry name" value="RT_dom"/>
</dbReference>
<dbReference type="PROSITE" id="PS50878">
    <property type="entry name" value="RT_POL"/>
    <property type="match status" value="1"/>
</dbReference>
<keyword evidence="1" id="KW-0808">Transferase</keyword>
<dbReference type="SUPFAM" id="SSF56672">
    <property type="entry name" value="DNA/RNA polymerases"/>
    <property type="match status" value="2"/>
</dbReference>
<dbReference type="InterPro" id="IPR043502">
    <property type="entry name" value="DNA/RNA_pol_sf"/>
</dbReference>
<proteinExistence type="predicted"/>
<evidence type="ECO:0000313" key="8">
    <source>
        <dbReference type="EMBL" id="CAF3298933.1"/>
    </source>
</evidence>
<evidence type="ECO:0000256" key="3">
    <source>
        <dbReference type="ARBA" id="ARBA00022722"/>
    </source>
</evidence>
<dbReference type="Gene3D" id="3.30.70.270">
    <property type="match status" value="2"/>
</dbReference>
<dbReference type="PANTHER" id="PTHR37984:SF5">
    <property type="entry name" value="PROTEIN NYNRIN-LIKE"/>
    <property type="match status" value="1"/>
</dbReference>
<feature type="region of interest" description="Disordered" evidence="6">
    <location>
        <begin position="1240"/>
        <end position="1281"/>
    </location>
</feature>
<evidence type="ECO:0000256" key="1">
    <source>
        <dbReference type="ARBA" id="ARBA00022679"/>
    </source>
</evidence>
<dbReference type="Pfam" id="PF03732">
    <property type="entry name" value="Retrotrans_gag"/>
    <property type="match status" value="1"/>
</dbReference>
<name>A0A817SRL4_9BILA</name>
<keyword evidence="4" id="KW-0378">Hydrolase</keyword>
<dbReference type="InterPro" id="IPR041577">
    <property type="entry name" value="RT_RNaseH_2"/>
</dbReference>
<dbReference type="GO" id="GO:0004519">
    <property type="term" value="F:endonuclease activity"/>
    <property type="evidence" value="ECO:0007669"/>
    <property type="project" value="UniProtKB-KW"/>
</dbReference>
<dbReference type="CDD" id="cd00303">
    <property type="entry name" value="retropepsin_like"/>
    <property type="match status" value="1"/>
</dbReference>
<dbReference type="Pfam" id="PF17919">
    <property type="entry name" value="RT_RNaseH_2"/>
    <property type="match status" value="1"/>
</dbReference>
<feature type="compositionally biased region" description="Acidic residues" evidence="6">
    <location>
        <begin position="1257"/>
        <end position="1269"/>
    </location>
</feature>
<organism evidence="8 9">
    <name type="scientific">Rotaria socialis</name>
    <dbReference type="NCBI Taxonomy" id="392032"/>
    <lineage>
        <taxon>Eukaryota</taxon>
        <taxon>Metazoa</taxon>
        <taxon>Spiralia</taxon>
        <taxon>Gnathifera</taxon>
        <taxon>Rotifera</taxon>
        <taxon>Eurotatoria</taxon>
        <taxon>Bdelloidea</taxon>
        <taxon>Philodinida</taxon>
        <taxon>Philodinidae</taxon>
        <taxon>Rotaria</taxon>
    </lineage>
</organism>
<dbReference type="Proteomes" id="UP000663825">
    <property type="component" value="Unassembled WGS sequence"/>
</dbReference>
<keyword evidence="4" id="KW-0255">Endonuclease</keyword>